<dbReference type="Gene3D" id="3.40.50.1110">
    <property type="entry name" value="SGNH hydrolase"/>
    <property type="match status" value="1"/>
</dbReference>
<dbReference type="InterPro" id="IPR001087">
    <property type="entry name" value="GDSL"/>
</dbReference>
<dbReference type="Proteomes" id="UP000789405">
    <property type="component" value="Unassembled WGS sequence"/>
</dbReference>
<keyword evidence="2" id="KW-1185">Reference proteome</keyword>
<reference evidence="1" key="1">
    <citation type="submission" date="2021-06" db="EMBL/GenBank/DDBJ databases">
        <authorList>
            <person name="Kallberg Y."/>
            <person name="Tangrot J."/>
            <person name="Rosling A."/>
        </authorList>
    </citation>
    <scope>NUCLEOTIDE SEQUENCE</scope>
    <source>
        <strain evidence="1">MA453B</strain>
    </source>
</reference>
<accession>A0A9N9A305</accession>
<dbReference type="GO" id="GO:0016788">
    <property type="term" value="F:hydrolase activity, acting on ester bonds"/>
    <property type="evidence" value="ECO:0007669"/>
    <property type="project" value="InterPro"/>
</dbReference>
<name>A0A9N9A305_9GLOM</name>
<dbReference type="InterPro" id="IPR036514">
    <property type="entry name" value="SGNH_hydro_sf"/>
</dbReference>
<protein>
    <submittedName>
        <fullName evidence="1">6910_t:CDS:1</fullName>
    </submittedName>
</protein>
<dbReference type="Pfam" id="PF00657">
    <property type="entry name" value="Lipase_GDSL"/>
    <property type="match status" value="1"/>
</dbReference>
<dbReference type="AlphaFoldDB" id="A0A9N9A305"/>
<organism evidence="1 2">
    <name type="scientific">Dentiscutata erythropus</name>
    <dbReference type="NCBI Taxonomy" id="1348616"/>
    <lineage>
        <taxon>Eukaryota</taxon>
        <taxon>Fungi</taxon>
        <taxon>Fungi incertae sedis</taxon>
        <taxon>Mucoromycota</taxon>
        <taxon>Glomeromycotina</taxon>
        <taxon>Glomeromycetes</taxon>
        <taxon>Diversisporales</taxon>
        <taxon>Gigasporaceae</taxon>
        <taxon>Dentiscutata</taxon>
    </lineage>
</organism>
<dbReference type="OrthoDB" id="1600564at2759"/>
<evidence type="ECO:0000313" key="2">
    <source>
        <dbReference type="Proteomes" id="UP000789405"/>
    </source>
</evidence>
<sequence>MFNYINCFCLDTGNVYKLTNKIWPSKINYTGHYCNGKIWIEYLADKLNIELINYAFGGATTDCDFVTGYTETKTCKFYTPSIKEQVQTFIFDNTNSEQSNSKDFSKTIFTVWDTGNNYYFSDMSISPIDSVKLLINILHILAKNISTVSLLLIPNLPDISRFPTFKTMNETERKRISKMIDIDAATNIYELDL</sequence>
<dbReference type="EMBL" id="CAJVPY010001345">
    <property type="protein sequence ID" value="CAG8517801.1"/>
    <property type="molecule type" value="Genomic_DNA"/>
</dbReference>
<evidence type="ECO:0000313" key="1">
    <source>
        <dbReference type="EMBL" id="CAG8517801.1"/>
    </source>
</evidence>
<comment type="caution">
    <text evidence="1">The sequence shown here is derived from an EMBL/GenBank/DDBJ whole genome shotgun (WGS) entry which is preliminary data.</text>
</comment>
<proteinExistence type="predicted"/>
<gene>
    <name evidence="1" type="ORF">DERYTH_LOCUS3715</name>
</gene>